<proteinExistence type="predicted"/>
<feature type="region of interest" description="Disordered" evidence="1">
    <location>
        <begin position="200"/>
        <end position="252"/>
    </location>
</feature>
<dbReference type="RefSeq" id="WP_130480692.1">
    <property type="nucleotide sequence ID" value="NZ_SGWV01000007.1"/>
</dbReference>
<feature type="compositionally biased region" description="Basic and acidic residues" evidence="1">
    <location>
        <begin position="242"/>
        <end position="252"/>
    </location>
</feature>
<name>A0A4V2EX80_9BURK</name>
<evidence type="ECO:0000313" key="4">
    <source>
        <dbReference type="EMBL" id="RZS58560.1"/>
    </source>
</evidence>
<evidence type="ECO:0000313" key="5">
    <source>
        <dbReference type="Proteomes" id="UP000293433"/>
    </source>
</evidence>
<comment type="caution">
    <text evidence="4">The sequence shown here is derived from an EMBL/GenBank/DDBJ whole genome shotgun (WGS) entry which is preliminary data.</text>
</comment>
<keyword evidence="2" id="KW-1133">Transmembrane helix</keyword>
<feature type="domain" description="YdbS-like PH" evidence="3">
    <location>
        <begin position="104"/>
        <end position="162"/>
    </location>
</feature>
<dbReference type="InterPro" id="IPR005182">
    <property type="entry name" value="YdbS-like_PH"/>
</dbReference>
<keyword evidence="2" id="KW-0812">Transmembrane</keyword>
<keyword evidence="5" id="KW-1185">Reference proteome</keyword>
<protein>
    <submittedName>
        <fullName evidence="4">PH (Pleckstrin Homology) domain-containing protein</fullName>
    </submittedName>
</protein>
<gene>
    <name evidence="4" type="ORF">EV685_0855</name>
</gene>
<dbReference type="Pfam" id="PF03703">
    <property type="entry name" value="bPH_2"/>
    <property type="match status" value="1"/>
</dbReference>
<feature type="transmembrane region" description="Helical" evidence="2">
    <location>
        <begin position="115"/>
        <end position="131"/>
    </location>
</feature>
<sequence length="252" mass="27523">MKAVDRLAPEHEHEFEALPGLPEPLPPGETVLWQGRPQGLSLARQALWLDRIGIYFVALLVWRLVAGQLDGEDATTTALALARMLMPMAVAGGLLLGLGWLMARSTLYTVTSRRVVMRIGVVLGITYNLPLTRIATARLKPHRDGSGDLALVLSDGDRIAYLHLWPHVRPWHLKSTEPMLRALPDAALAAERLTHAWQAVQGQAMSRQSKTQTPTKTQTPAPVLIPVPSDVPSDVPSAVPDRAPDRHGLLTT</sequence>
<dbReference type="Proteomes" id="UP000293433">
    <property type="component" value="Unassembled WGS sequence"/>
</dbReference>
<feature type="transmembrane region" description="Helical" evidence="2">
    <location>
        <begin position="85"/>
        <end position="103"/>
    </location>
</feature>
<dbReference type="AlphaFoldDB" id="A0A4V2EX80"/>
<dbReference type="EMBL" id="SGWV01000007">
    <property type="protein sequence ID" value="RZS58560.1"/>
    <property type="molecule type" value="Genomic_DNA"/>
</dbReference>
<accession>A0A4V2EX80</accession>
<feature type="transmembrane region" description="Helical" evidence="2">
    <location>
        <begin position="46"/>
        <end position="65"/>
    </location>
</feature>
<evidence type="ECO:0000256" key="1">
    <source>
        <dbReference type="SAM" id="MobiDB-lite"/>
    </source>
</evidence>
<reference evidence="4 5" key="1">
    <citation type="submission" date="2019-02" db="EMBL/GenBank/DDBJ databases">
        <title>Genomic Encyclopedia of Type Strains, Phase IV (KMG-IV): sequencing the most valuable type-strain genomes for metagenomic binning, comparative biology and taxonomic classification.</title>
        <authorList>
            <person name="Goeker M."/>
        </authorList>
    </citation>
    <scope>NUCLEOTIDE SEQUENCE [LARGE SCALE GENOMIC DNA]</scope>
    <source>
        <strain evidence="4 5">DSM 10617</strain>
    </source>
</reference>
<dbReference type="InterPro" id="IPR054839">
    <property type="entry name" value="puhB_PGC"/>
</dbReference>
<keyword evidence="2" id="KW-0472">Membrane</keyword>
<dbReference type="NCBIfam" id="NF040894">
    <property type="entry name" value="puhB_PGC"/>
    <property type="match status" value="1"/>
</dbReference>
<evidence type="ECO:0000256" key="2">
    <source>
        <dbReference type="SAM" id="Phobius"/>
    </source>
</evidence>
<organism evidence="4 5">
    <name type="scientific">Sphaerotilus mobilis</name>
    <dbReference type="NCBI Taxonomy" id="47994"/>
    <lineage>
        <taxon>Bacteria</taxon>
        <taxon>Pseudomonadati</taxon>
        <taxon>Pseudomonadota</taxon>
        <taxon>Betaproteobacteria</taxon>
        <taxon>Burkholderiales</taxon>
        <taxon>Sphaerotilaceae</taxon>
        <taxon>Sphaerotilus</taxon>
    </lineage>
</organism>
<dbReference type="OrthoDB" id="7345733at2"/>
<evidence type="ECO:0000259" key="3">
    <source>
        <dbReference type="Pfam" id="PF03703"/>
    </source>
</evidence>
<feature type="compositionally biased region" description="Polar residues" evidence="1">
    <location>
        <begin position="200"/>
        <end position="209"/>
    </location>
</feature>
<feature type="compositionally biased region" description="Low complexity" evidence="1">
    <location>
        <begin position="210"/>
        <end position="241"/>
    </location>
</feature>